<keyword evidence="1" id="KW-0808">Transferase</keyword>
<keyword evidence="4 5" id="KW-0067">ATP-binding</keyword>
<reference evidence="7" key="1">
    <citation type="submission" date="2021-02" db="EMBL/GenBank/DDBJ databases">
        <title>The CRISPR/cas machinery reduction and long-range gene transfer in the hot spring cyanobacterium Synechococcus.</title>
        <authorList>
            <person name="Dvorak P."/>
            <person name="Jahodarova E."/>
            <person name="Hasler P."/>
            <person name="Poulickova A."/>
        </authorList>
    </citation>
    <scope>NUCLEOTIDE SEQUENCE</scope>
    <source>
        <strain evidence="7">Rupite</strain>
    </source>
</reference>
<dbReference type="PROSITE" id="PS00108">
    <property type="entry name" value="PROTEIN_KINASE_ST"/>
    <property type="match status" value="1"/>
</dbReference>
<dbReference type="Gene3D" id="3.30.200.20">
    <property type="entry name" value="Phosphorylase Kinase, domain 1"/>
    <property type="match status" value="1"/>
</dbReference>
<dbReference type="InterPro" id="IPR008271">
    <property type="entry name" value="Ser/Thr_kinase_AS"/>
</dbReference>
<dbReference type="InterPro" id="IPR011009">
    <property type="entry name" value="Kinase-like_dom_sf"/>
</dbReference>
<dbReference type="InterPro" id="IPR008629">
    <property type="entry name" value="GUN4-like"/>
</dbReference>
<keyword evidence="3" id="KW-0418">Kinase</keyword>
<evidence type="ECO:0000313" key="7">
    <source>
        <dbReference type="EMBL" id="MCJ2541738.1"/>
    </source>
</evidence>
<organism evidence="7 8">
    <name type="scientific">Thermostichus vulcanus str. 'Rupite'</name>
    <dbReference type="NCBI Taxonomy" id="2813851"/>
    <lineage>
        <taxon>Bacteria</taxon>
        <taxon>Bacillati</taxon>
        <taxon>Cyanobacteriota</taxon>
        <taxon>Cyanophyceae</taxon>
        <taxon>Thermostichales</taxon>
        <taxon>Thermostichaceae</taxon>
        <taxon>Thermostichus</taxon>
    </lineage>
</organism>
<dbReference type="SMART" id="SM00220">
    <property type="entry name" value="S_TKc"/>
    <property type="match status" value="1"/>
</dbReference>
<dbReference type="PANTHER" id="PTHR43289:SF34">
    <property type="entry name" value="SERINE_THREONINE-PROTEIN KINASE YBDM-RELATED"/>
    <property type="match status" value="1"/>
</dbReference>
<comment type="caution">
    <text evidence="7">The sequence shown here is derived from an EMBL/GenBank/DDBJ whole genome shotgun (WGS) entry which is preliminary data.</text>
</comment>
<dbReference type="Proteomes" id="UP000830835">
    <property type="component" value="Unassembled WGS sequence"/>
</dbReference>
<dbReference type="PROSITE" id="PS00107">
    <property type="entry name" value="PROTEIN_KINASE_ATP"/>
    <property type="match status" value="1"/>
</dbReference>
<proteinExistence type="predicted"/>
<name>A0ABT0C7G9_THEVL</name>
<dbReference type="PROSITE" id="PS50011">
    <property type="entry name" value="PROTEIN_KINASE_DOM"/>
    <property type="match status" value="1"/>
</dbReference>
<evidence type="ECO:0000256" key="5">
    <source>
        <dbReference type="PROSITE-ProRule" id="PRU10141"/>
    </source>
</evidence>
<dbReference type="SUPFAM" id="SSF140869">
    <property type="entry name" value="GUN4-like"/>
    <property type="match status" value="1"/>
</dbReference>
<evidence type="ECO:0000313" key="8">
    <source>
        <dbReference type="Proteomes" id="UP000830835"/>
    </source>
</evidence>
<dbReference type="Gene3D" id="1.25.40.620">
    <property type="match status" value="1"/>
</dbReference>
<dbReference type="Pfam" id="PF00069">
    <property type="entry name" value="Pkinase"/>
    <property type="match status" value="1"/>
</dbReference>
<protein>
    <submittedName>
        <fullName evidence="7">GUN4 domain-containing protein</fullName>
    </submittedName>
</protein>
<evidence type="ECO:0000256" key="1">
    <source>
        <dbReference type="ARBA" id="ARBA00022679"/>
    </source>
</evidence>
<dbReference type="CDD" id="cd14014">
    <property type="entry name" value="STKc_PknB_like"/>
    <property type="match status" value="1"/>
</dbReference>
<keyword evidence="8" id="KW-1185">Reference proteome</keyword>
<feature type="binding site" evidence="5">
    <location>
        <position position="43"/>
    </location>
    <ligand>
        <name>ATP</name>
        <dbReference type="ChEBI" id="CHEBI:30616"/>
    </ligand>
</feature>
<accession>A0ABT0C7G9</accession>
<dbReference type="RefSeq" id="WP_244348899.1">
    <property type="nucleotide sequence ID" value="NZ_JAFIRA010000003.1"/>
</dbReference>
<dbReference type="InterPro" id="IPR000719">
    <property type="entry name" value="Prot_kinase_dom"/>
</dbReference>
<gene>
    <name evidence="7" type="ORF">JX360_02270</name>
</gene>
<dbReference type="CDD" id="cd16383">
    <property type="entry name" value="GUN4"/>
    <property type="match status" value="1"/>
</dbReference>
<evidence type="ECO:0000259" key="6">
    <source>
        <dbReference type="PROSITE" id="PS50011"/>
    </source>
</evidence>
<dbReference type="InterPro" id="IPR017441">
    <property type="entry name" value="Protein_kinase_ATP_BS"/>
</dbReference>
<dbReference type="SUPFAM" id="SSF56112">
    <property type="entry name" value="Protein kinase-like (PK-like)"/>
    <property type="match status" value="1"/>
</dbReference>
<dbReference type="InterPro" id="IPR037215">
    <property type="entry name" value="GUN4-like_sf"/>
</dbReference>
<dbReference type="EMBL" id="JAFIRA010000003">
    <property type="protein sequence ID" value="MCJ2541738.1"/>
    <property type="molecule type" value="Genomic_DNA"/>
</dbReference>
<evidence type="ECO:0000256" key="3">
    <source>
        <dbReference type="ARBA" id="ARBA00022777"/>
    </source>
</evidence>
<evidence type="ECO:0000256" key="4">
    <source>
        <dbReference type="ARBA" id="ARBA00022840"/>
    </source>
</evidence>
<feature type="domain" description="Protein kinase" evidence="6">
    <location>
        <begin position="14"/>
        <end position="288"/>
    </location>
</feature>
<dbReference type="Pfam" id="PF05419">
    <property type="entry name" value="GUN4"/>
    <property type="match status" value="1"/>
</dbReference>
<evidence type="ECO:0000256" key="2">
    <source>
        <dbReference type="ARBA" id="ARBA00022741"/>
    </source>
</evidence>
<dbReference type="PANTHER" id="PTHR43289">
    <property type="entry name" value="MITOGEN-ACTIVATED PROTEIN KINASE KINASE KINASE 20-RELATED"/>
    <property type="match status" value="1"/>
</dbReference>
<dbReference type="Gene3D" id="1.10.510.10">
    <property type="entry name" value="Transferase(Phosphotransferase) domain 1"/>
    <property type="match status" value="1"/>
</dbReference>
<sequence>MAWAVGEKLQEGRYRIESILGEGGFGITYCAWDNFRADQVVIKVLNDSIARDPDYPRFEQSFMNEALQLARCRHPHVVKVEEVIREGERWCIVMEFIRGQTLHQLLRQTGPLPLPEALRFTQEVGSALSALHEQGILHRDVKPANIMVRAESKQAVLIDFGLARGFAQGILQRHTSLGTDGYAPLEQYDTWRRRGAFIDVYALAATLYTLLTGMVPLCAPVRATGRELDPPQRLNPDIPGRVSRAIEQGMALKWEERPQTIAEWLQLLVEEPSDTSAGIQQGKPHPGIGIQTRDLQELQQILAKPEDELERLLIEHSAEELERIVAPPTPATVKMAPDPGSLVFPEVQMGPDFGPRGSQPAANPVTSPWQEWVGEAAPAFQGLWDRLQAGQWREADRWTSALMLKLSGRSTTGYFALEDIQAFPCPMLRLIDQFWVQTSLGRFGFSVQKQLWQGLGPSGTFTGRSGALPREEQMAEKVGWWVQGRWLGYDELNTSLQAAKGHLPIGFFWGYAGGLRSALLLLDQVVLKKMNACL</sequence>
<dbReference type="Gene3D" id="1.10.10.1770">
    <property type="entry name" value="Gun4-like"/>
    <property type="match status" value="1"/>
</dbReference>
<keyword evidence="2 5" id="KW-0547">Nucleotide-binding</keyword>